<keyword evidence="6" id="KW-1133">Transmembrane helix</keyword>
<keyword evidence="5" id="KW-0349">Heme</keyword>
<dbReference type="AlphaFoldDB" id="A0A7I8IF58"/>
<name>A0A7I8IF58_SPIIN</name>
<dbReference type="InterPro" id="IPR002403">
    <property type="entry name" value="Cyt_P450_E_grp-IV"/>
</dbReference>
<protein>
    <submittedName>
        <fullName evidence="7">Uncharacterized protein</fullName>
    </submittedName>
</protein>
<dbReference type="SUPFAM" id="SSF48264">
    <property type="entry name" value="Cytochrome P450"/>
    <property type="match status" value="1"/>
</dbReference>
<dbReference type="PRINTS" id="PR00385">
    <property type="entry name" value="P450"/>
</dbReference>
<accession>A0A7I8IF58</accession>
<dbReference type="GO" id="GO:0004497">
    <property type="term" value="F:monooxygenase activity"/>
    <property type="evidence" value="ECO:0007669"/>
    <property type="project" value="InterPro"/>
</dbReference>
<feature type="binding site" description="axial binding residue" evidence="5">
    <location>
        <position position="442"/>
    </location>
    <ligand>
        <name>heme</name>
        <dbReference type="ChEBI" id="CHEBI:30413"/>
    </ligand>
    <ligandPart>
        <name>Fe</name>
        <dbReference type="ChEBI" id="CHEBI:18248"/>
    </ligandPart>
</feature>
<organism evidence="7">
    <name type="scientific">Spirodela intermedia</name>
    <name type="common">Intermediate duckweed</name>
    <dbReference type="NCBI Taxonomy" id="51605"/>
    <lineage>
        <taxon>Eukaryota</taxon>
        <taxon>Viridiplantae</taxon>
        <taxon>Streptophyta</taxon>
        <taxon>Embryophyta</taxon>
        <taxon>Tracheophyta</taxon>
        <taxon>Spermatophyta</taxon>
        <taxon>Magnoliopsida</taxon>
        <taxon>Liliopsida</taxon>
        <taxon>Araceae</taxon>
        <taxon>Lemnoideae</taxon>
        <taxon>Spirodela</taxon>
    </lineage>
</organism>
<dbReference type="PRINTS" id="PR00465">
    <property type="entry name" value="EP450IV"/>
</dbReference>
<evidence type="ECO:0000256" key="3">
    <source>
        <dbReference type="ARBA" id="ARBA00023002"/>
    </source>
</evidence>
<comment type="cofactor">
    <cofactor evidence="5">
        <name>heme</name>
        <dbReference type="ChEBI" id="CHEBI:30413"/>
    </cofactor>
</comment>
<proteinExistence type="inferred from homology"/>
<keyword evidence="6" id="KW-0812">Transmembrane</keyword>
<dbReference type="Proteomes" id="UP001189122">
    <property type="component" value="Unassembled WGS sequence"/>
</dbReference>
<evidence type="ECO:0000256" key="1">
    <source>
        <dbReference type="ARBA" id="ARBA00010617"/>
    </source>
</evidence>
<keyword evidence="6" id="KW-0472">Membrane</keyword>
<evidence type="ECO:0000256" key="5">
    <source>
        <dbReference type="PIRSR" id="PIRSR602403-1"/>
    </source>
</evidence>
<keyword evidence="2 5" id="KW-0479">Metal-binding</keyword>
<reference evidence="7 8" key="1">
    <citation type="submission" date="2019-12" db="EMBL/GenBank/DDBJ databases">
        <authorList>
            <person name="Scholz U."/>
            <person name="Mascher M."/>
            <person name="Fiebig A."/>
        </authorList>
    </citation>
    <scope>NUCLEOTIDE SEQUENCE</scope>
</reference>
<keyword evidence="4 5" id="KW-0408">Iron</keyword>
<keyword evidence="8" id="KW-1185">Reference proteome</keyword>
<dbReference type="EMBL" id="CACRZD030000002">
    <property type="protein sequence ID" value="CAA6656251.1"/>
    <property type="molecule type" value="Genomic_DNA"/>
</dbReference>
<dbReference type="GO" id="GO:0020037">
    <property type="term" value="F:heme binding"/>
    <property type="evidence" value="ECO:0007669"/>
    <property type="project" value="InterPro"/>
</dbReference>
<evidence type="ECO:0000256" key="6">
    <source>
        <dbReference type="SAM" id="Phobius"/>
    </source>
</evidence>
<dbReference type="InterPro" id="IPR036396">
    <property type="entry name" value="Cyt_P450_sf"/>
</dbReference>
<evidence type="ECO:0000313" key="7">
    <source>
        <dbReference type="EMBL" id="CAA2616573.1"/>
    </source>
</evidence>
<evidence type="ECO:0000256" key="4">
    <source>
        <dbReference type="ARBA" id="ARBA00023004"/>
    </source>
</evidence>
<dbReference type="GO" id="GO:0016705">
    <property type="term" value="F:oxidoreductase activity, acting on paired donors, with incorporation or reduction of molecular oxygen"/>
    <property type="evidence" value="ECO:0007669"/>
    <property type="project" value="InterPro"/>
</dbReference>
<sequence length="528" mass="60576">MEAVLSGGPVLAATAIALLLGLLCVRVLLRQRQPGKRKKRYAPLVGSILNQAINFPRIHDYHTDQARRFKCFRLFHPSRGYYILSTNFANYGKGSYNRDNLEDLLGDGIFGVDGEKWRHQRKLASHEFSTRNLRDYSSNIFKRDAVRLAKVISEAVSSNQPVDIQDLIMRSTMDSIFKVGLGMELDTLRGRNEEEARFSKAFDDSSELVIWRYTDVLWKVKRALNVGTEAALRRNMTVIDNFIYKIIDEKIEQMSQGRVDLMKKDDILSRFLEARQKEPENITRKYLRDTVLNFMVAGKDTTATALSWFFYMMCKHPDARSSGLSMAEFTENLGLVNDLPYLHAALNETLRLYPSVPQDSKMCFSDDTLPSGFDVKAGDMVTYLPYSMGRLKDLWGDDAEDFRPERWLDEGGSLRHESPFKFTAFQTHLIPSLKRTGGPRVCLGREFAYRQMKIIAAVLLHFFKFQMADDGKDIRYRTMITLLMQGLRLRSALDRSFWKSHTGNRLPDANPSMKNNHMNAYGSLMVLG</sequence>
<dbReference type="InterPro" id="IPR001128">
    <property type="entry name" value="Cyt_P450"/>
</dbReference>
<comment type="similarity">
    <text evidence="1">Belongs to the cytochrome P450 family.</text>
</comment>
<dbReference type="EMBL" id="LR743589">
    <property type="protein sequence ID" value="CAA2616573.1"/>
    <property type="molecule type" value="Genomic_DNA"/>
</dbReference>
<keyword evidence="3" id="KW-0560">Oxidoreductase</keyword>
<dbReference type="Gene3D" id="1.10.630.10">
    <property type="entry name" value="Cytochrome P450"/>
    <property type="match status" value="1"/>
</dbReference>
<gene>
    <name evidence="7" type="ORF">SI7747_02002791</name>
</gene>
<dbReference type="PANTHER" id="PTHR24296">
    <property type="entry name" value="CYTOCHROME P450"/>
    <property type="match status" value="1"/>
</dbReference>
<evidence type="ECO:0000256" key="2">
    <source>
        <dbReference type="ARBA" id="ARBA00022723"/>
    </source>
</evidence>
<dbReference type="CDD" id="cd11064">
    <property type="entry name" value="CYP86A"/>
    <property type="match status" value="1"/>
</dbReference>
<dbReference type="Pfam" id="PF00067">
    <property type="entry name" value="p450"/>
    <property type="match status" value="1"/>
</dbReference>
<dbReference type="GO" id="GO:0005506">
    <property type="term" value="F:iron ion binding"/>
    <property type="evidence" value="ECO:0007669"/>
    <property type="project" value="InterPro"/>
</dbReference>
<evidence type="ECO:0000313" key="8">
    <source>
        <dbReference type="Proteomes" id="UP001189122"/>
    </source>
</evidence>
<feature type="transmembrane region" description="Helical" evidence="6">
    <location>
        <begin position="6"/>
        <end position="29"/>
    </location>
</feature>